<evidence type="ECO:0000256" key="1">
    <source>
        <dbReference type="ARBA" id="ARBA00009353"/>
    </source>
</evidence>
<dbReference type="PANTHER" id="PTHR11092:SF0">
    <property type="entry name" value="EPIMERASE FAMILY PROTEIN SDR39U1"/>
    <property type="match status" value="1"/>
</dbReference>
<accession>A0A1G6HA11</accession>
<evidence type="ECO:0000313" key="5">
    <source>
        <dbReference type="Proteomes" id="UP000243468"/>
    </source>
</evidence>
<dbReference type="Pfam" id="PF08338">
    <property type="entry name" value="DUF1731"/>
    <property type="match status" value="1"/>
</dbReference>
<dbReference type="NCBIfam" id="TIGR01777">
    <property type="entry name" value="yfcH"/>
    <property type="match status" value="1"/>
</dbReference>
<dbReference type="Gene3D" id="3.40.50.720">
    <property type="entry name" value="NAD(P)-binding Rossmann-like Domain"/>
    <property type="match status" value="1"/>
</dbReference>
<evidence type="ECO:0000313" key="4">
    <source>
        <dbReference type="EMBL" id="SDB90276.1"/>
    </source>
</evidence>
<proteinExistence type="inferred from homology"/>
<dbReference type="RefSeq" id="WP_092818832.1">
    <property type="nucleotide sequence ID" value="NZ_BAABKJ010000005.1"/>
</dbReference>
<dbReference type="STRING" id="1226327.SAMN05421732_101806"/>
<comment type="similarity">
    <text evidence="1">Belongs to the NAD(P)-dependent epimerase/dehydratase family. SDR39U1 subfamily.</text>
</comment>
<sequence length="302" mass="34427">MQKACVLITGGSGFIGSHLLPYLLDRDYAVVGLTRQKNKRSNHPDLIWIQHLDELKTDRIDYVINLAGESIGQGRWTAKRKQQLIESRVETTQQLYRYLEKRQIFPKRIISGSAVGYYGIDPTEQWLETCTEQSLPQSIFMSEVCQLWEQAALSFTQQKTRIIRLGIVFGKNGGILPRMLLPIKLNLAGRIGHGRQPVVWVHVQDVLRAIEFLMLHETEAQIFNVVSPEEVSQAQFVQTAAQVLKRKPVFSLPAFVLRCMLGEQSQLVLNGQYVQSQALKKAGFEFKYPTLNSTLEEILVHH</sequence>
<gene>
    <name evidence="4" type="ORF">SAMN05421732_101806</name>
</gene>
<dbReference type="SUPFAM" id="SSF51735">
    <property type="entry name" value="NAD(P)-binding Rossmann-fold domains"/>
    <property type="match status" value="1"/>
</dbReference>
<dbReference type="OrthoDB" id="9801773at2"/>
<dbReference type="Proteomes" id="UP000243468">
    <property type="component" value="Unassembled WGS sequence"/>
</dbReference>
<feature type="domain" description="NAD-dependent epimerase/dehydratase" evidence="2">
    <location>
        <begin position="6"/>
        <end position="225"/>
    </location>
</feature>
<dbReference type="InterPro" id="IPR036291">
    <property type="entry name" value="NAD(P)-bd_dom_sf"/>
</dbReference>
<name>A0A1G6HA11_9GAMM</name>
<evidence type="ECO:0008006" key="6">
    <source>
        <dbReference type="Google" id="ProtNLM"/>
    </source>
</evidence>
<dbReference type="InterPro" id="IPR010099">
    <property type="entry name" value="SDR39U1"/>
</dbReference>
<feature type="domain" description="DUF1731" evidence="3">
    <location>
        <begin position="252"/>
        <end position="298"/>
    </location>
</feature>
<dbReference type="PANTHER" id="PTHR11092">
    <property type="entry name" value="SUGAR NUCLEOTIDE EPIMERASE RELATED"/>
    <property type="match status" value="1"/>
</dbReference>
<protein>
    <recommendedName>
        <fullName evidence="6">TIGR01777 family protein</fullName>
    </recommendedName>
</protein>
<dbReference type="InterPro" id="IPR001509">
    <property type="entry name" value="Epimerase_deHydtase"/>
</dbReference>
<organism evidence="4 5">
    <name type="scientific">Acinetobacter kookii</name>
    <dbReference type="NCBI Taxonomy" id="1226327"/>
    <lineage>
        <taxon>Bacteria</taxon>
        <taxon>Pseudomonadati</taxon>
        <taxon>Pseudomonadota</taxon>
        <taxon>Gammaproteobacteria</taxon>
        <taxon>Moraxellales</taxon>
        <taxon>Moraxellaceae</taxon>
        <taxon>Acinetobacter</taxon>
    </lineage>
</organism>
<reference evidence="5" key="1">
    <citation type="submission" date="2016-09" db="EMBL/GenBank/DDBJ databases">
        <authorList>
            <person name="Varghese N."/>
            <person name="Submissions S."/>
        </authorList>
    </citation>
    <scope>NUCLEOTIDE SEQUENCE [LARGE SCALE GENOMIC DNA]</scope>
    <source>
        <strain evidence="5">ANC 4667</strain>
    </source>
</reference>
<keyword evidence="5" id="KW-1185">Reference proteome</keyword>
<dbReference type="AlphaFoldDB" id="A0A1G6HA11"/>
<dbReference type="InterPro" id="IPR013549">
    <property type="entry name" value="DUF1731"/>
</dbReference>
<dbReference type="EMBL" id="FMYO01000001">
    <property type="protein sequence ID" value="SDB90276.1"/>
    <property type="molecule type" value="Genomic_DNA"/>
</dbReference>
<evidence type="ECO:0000259" key="3">
    <source>
        <dbReference type="Pfam" id="PF08338"/>
    </source>
</evidence>
<dbReference type="Pfam" id="PF01370">
    <property type="entry name" value="Epimerase"/>
    <property type="match status" value="1"/>
</dbReference>
<evidence type="ECO:0000259" key="2">
    <source>
        <dbReference type="Pfam" id="PF01370"/>
    </source>
</evidence>